<feature type="transmembrane region" description="Helical" evidence="9">
    <location>
        <begin position="765"/>
        <end position="787"/>
    </location>
</feature>
<keyword evidence="6 9" id="KW-1133">Transmembrane helix</keyword>
<proteinExistence type="inferred from homology"/>
<dbReference type="PANTHER" id="PTHR12433:SF11">
    <property type="entry name" value="MEDIATOR OF RNA POLYMERASE II TRANSCRIPTION SUBUNIT 25"/>
    <property type="match status" value="1"/>
</dbReference>
<evidence type="ECO:0000256" key="8">
    <source>
        <dbReference type="SAM" id="MobiDB-lite"/>
    </source>
</evidence>
<dbReference type="GO" id="GO:0016592">
    <property type="term" value="C:mediator complex"/>
    <property type="evidence" value="ECO:0007669"/>
    <property type="project" value="TreeGrafter"/>
</dbReference>
<feature type="transmembrane region" description="Helical" evidence="9">
    <location>
        <begin position="997"/>
        <end position="1017"/>
    </location>
</feature>
<name>A0A5N6NQM4_9ASTR</name>
<dbReference type="OrthoDB" id="7690434at2759"/>
<dbReference type="Pfam" id="PF11265">
    <property type="entry name" value="Med25_VWA"/>
    <property type="match status" value="1"/>
</dbReference>
<feature type="domain" description="Amino acid transporter transmembrane" evidence="10">
    <location>
        <begin position="762"/>
        <end position="1094"/>
    </location>
</feature>
<evidence type="ECO:0000259" key="10">
    <source>
        <dbReference type="Pfam" id="PF01490"/>
    </source>
</evidence>
<evidence type="ECO:0000256" key="4">
    <source>
        <dbReference type="ARBA" id="ARBA00022692"/>
    </source>
</evidence>
<dbReference type="GO" id="GO:0006865">
    <property type="term" value="P:amino acid transport"/>
    <property type="evidence" value="ECO:0007669"/>
    <property type="project" value="UniProtKB-KW"/>
</dbReference>
<evidence type="ECO:0000256" key="3">
    <source>
        <dbReference type="ARBA" id="ARBA00019694"/>
    </source>
</evidence>
<dbReference type="InterPro" id="IPR013057">
    <property type="entry name" value="AA_transpt_TM"/>
</dbReference>
<dbReference type="GO" id="GO:0016020">
    <property type="term" value="C:membrane"/>
    <property type="evidence" value="ECO:0007669"/>
    <property type="project" value="UniProtKB-SubCell"/>
</dbReference>
<dbReference type="InterPro" id="IPR021419">
    <property type="entry name" value="Mediator_Med25_VWA"/>
</dbReference>
<evidence type="ECO:0000256" key="6">
    <source>
        <dbReference type="ARBA" id="ARBA00022989"/>
    </source>
</evidence>
<evidence type="ECO:0000313" key="13">
    <source>
        <dbReference type="Proteomes" id="UP000326396"/>
    </source>
</evidence>
<reference evidence="12 13" key="1">
    <citation type="submission" date="2019-05" db="EMBL/GenBank/DDBJ databases">
        <title>Mikania micrantha, genome provides insights into the molecular mechanism of rapid growth.</title>
        <authorList>
            <person name="Liu B."/>
        </authorList>
    </citation>
    <scope>NUCLEOTIDE SEQUENCE [LARGE SCALE GENOMIC DNA]</scope>
    <source>
        <strain evidence="12">NLD-2019</strain>
        <tissue evidence="12">Leaf</tissue>
    </source>
</reference>
<comment type="similarity">
    <text evidence="2">Belongs to the Mediator complex subunit 25 family.</text>
</comment>
<dbReference type="Pfam" id="PF01490">
    <property type="entry name" value="Aa_trans"/>
    <property type="match status" value="1"/>
</dbReference>
<dbReference type="GO" id="GO:0045944">
    <property type="term" value="P:positive regulation of transcription by RNA polymerase II"/>
    <property type="evidence" value="ECO:0007669"/>
    <property type="project" value="TreeGrafter"/>
</dbReference>
<gene>
    <name evidence="12" type="ORF">E3N88_19696</name>
</gene>
<dbReference type="AlphaFoldDB" id="A0A5N6NQM4"/>
<accession>A0A5N6NQM4</accession>
<dbReference type="GO" id="GO:0005667">
    <property type="term" value="C:transcription regulator complex"/>
    <property type="evidence" value="ECO:0007669"/>
    <property type="project" value="TreeGrafter"/>
</dbReference>
<keyword evidence="4 9" id="KW-0812">Transmembrane</keyword>
<feature type="transmembrane region" description="Helical" evidence="9">
    <location>
        <begin position="1037"/>
        <end position="1059"/>
    </location>
</feature>
<feature type="region of interest" description="Disordered" evidence="8">
    <location>
        <begin position="244"/>
        <end position="268"/>
    </location>
</feature>
<dbReference type="PANTHER" id="PTHR12433">
    <property type="entry name" value="MEDIATOR OF RNA POLYMERASE II TRANSCRIPTION SUBUNIT 25"/>
    <property type="match status" value="1"/>
</dbReference>
<dbReference type="EMBL" id="SZYD01000010">
    <property type="protein sequence ID" value="KAD4983025.1"/>
    <property type="molecule type" value="Genomic_DNA"/>
</dbReference>
<feature type="transmembrane region" description="Helical" evidence="9">
    <location>
        <begin position="793"/>
        <end position="815"/>
    </location>
</feature>
<protein>
    <recommendedName>
        <fullName evidence="3">Mediator of RNA polymerase II transcription subunit 25</fullName>
    </recommendedName>
</protein>
<evidence type="ECO:0000256" key="5">
    <source>
        <dbReference type="ARBA" id="ARBA00022970"/>
    </source>
</evidence>
<feature type="domain" description="Mediator of RNA polymerase II transcription subunit 25 von Willebrand factor type A" evidence="11">
    <location>
        <begin position="4"/>
        <end position="224"/>
    </location>
</feature>
<comment type="subcellular location">
    <subcellularLocation>
        <location evidence="1">Membrane</location>
    </subcellularLocation>
</comment>
<feature type="transmembrane region" description="Helical" evidence="9">
    <location>
        <begin position="885"/>
        <end position="902"/>
    </location>
</feature>
<sequence>MADKKQLILVVEGTAALGPYWRTIVSDYLEKVIRSFCDNDSLKSSGTIVELALVMFNTHGSYSSCLVQRSGWTRNVDYFFEWLSALHFSGGGFCDAAIAEGLGEVLMMFPYANVPQNQHNLGVQRHCILVAASNPYPLPTPVYRPPIQKIEPSDNSEAQSESRLSDAETIAKVFSQCSISLSVICPKQLPKLKAVYNAAKRNPSSPDPTIDVVKNPHYLVLVSETFLEARAALSRSGITNLPSQSPIKVDTTSIPPVSGPPPASGISNGSLMNRQPVSAGTIPPATVKVEPITVSSMPPAPTQVTAPSFQHVPPVARAPSQGVPIMQTSSPLSVSQEMLSNNETVQEMKPIVNGIQPPLRPTGPVNVSILNNLSQARLMNSAALAGGTSMGLPSVIGGNPMAMHMNNMISSGMASTVPISQPPLSQTLIPSGQSGITPIPGSSTISGTVPASVPVSVPGSFTSATSNMTGSVSQPLAGNLQGSVGMGQSVSGMVQGNLAGPQMVQSGMGVNQNMMGGVGQPGVGQPGVAVAGAGTVAGTGTMMPTPGMSQQLQGMQTLGVNNTTVANVGLPQSTAGGNSLQSAQSKYVKVWEGNLSGQRQGQPVFITRLEGYRSATAAESLAANWPPTMQIVRLISQDHMNNKQYVGKADFLVFRAINQHGFLGQLQEKKLCAVIQLPSQTLLLSVSDKACRLIGMLFPGGPGGRTQLVTQGQVSSQSMSSDFIYQSLAHFFATVALMVSTSSPPLPKEAPSEGEWGEPRREAKWWYSTFHTVTAMVGAGVLSLPYAMAYLGWGPGMAVMVISWCMTLHTMWLLVQLHELTPGIRFDRYIDLARHAFGPKLGPWVVLPQQLIVQVGVDIVYMVTGGTCLQKFVEMVCTDCTKLRHYSWIIIFGSTQFLLSQLPNFNSVYGVSLAAALMSLCYSTIAWAGSLSKGRQPDVSYAYKNTSGADSIFRVFNALGQISFAYAGHAVALEIQATIPSTPEKPSKVAMWKGAMGAYFVNGICYFPVAIIGYWAFGQDVTDNVLVALQKPSWLIAAANLMVVVHVLGSYQVFAMPLFDLIEKGLTKKYNVPSGLPLRLVVRTTYVADVLSLSKVYFCKSCNSAEYCSEVKVGFDAEVLFLAVDLLSTSSEYTLFANLF</sequence>
<keyword evidence="13" id="KW-1185">Reference proteome</keyword>
<evidence type="ECO:0000256" key="7">
    <source>
        <dbReference type="ARBA" id="ARBA00023136"/>
    </source>
</evidence>
<keyword evidence="5" id="KW-0029">Amino-acid transport</keyword>
<organism evidence="12 13">
    <name type="scientific">Mikania micrantha</name>
    <name type="common">bitter vine</name>
    <dbReference type="NCBI Taxonomy" id="192012"/>
    <lineage>
        <taxon>Eukaryota</taxon>
        <taxon>Viridiplantae</taxon>
        <taxon>Streptophyta</taxon>
        <taxon>Embryophyta</taxon>
        <taxon>Tracheophyta</taxon>
        <taxon>Spermatophyta</taxon>
        <taxon>Magnoliopsida</taxon>
        <taxon>eudicotyledons</taxon>
        <taxon>Gunneridae</taxon>
        <taxon>Pentapetalae</taxon>
        <taxon>asterids</taxon>
        <taxon>campanulids</taxon>
        <taxon>Asterales</taxon>
        <taxon>Asteraceae</taxon>
        <taxon>Asteroideae</taxon>
        <taxon>Heliantheae alliance</taxon>
        <taxon>Eupatorieae</taxon>
        <taxon>Mikania</taxon>
    </lineage>
</organism>
<feature type="compositionally biased region" description="Polar residues" evidence="8">
    <location>
        <begin position="244"/>
        <end position="255"/>
    </location>
</feature>
<evidence type="ECO:0000256" key="2">
    <source>
        <dbReference type="ARBA" id="ARBA00009102"/>
    </source>
</evidence>
<evidence type="ECO:0000256" key="9">
    <source>
        <dbReference type="SAM" id="Phobius"/>
    </source>
</evidence>
<feature type="transmembrane region" description="Helical" evidence="9">
    <location>
        <begin position="908"/>
        <end position="928"/>
    </location>
</feature>
<evidence type="ECO:0000256" key="1">
    <source>
        <dbReference type="ARBA" id="ARBA00004370"/>
    </source>
</evidence>
<keyword evidence="5" id="KW-0813">Transport</keyword>
<keyword evidence="7 9" id="KW-0472">Membrane</keyword>
<evidence type="ECO:0000259" key="11">
    <source>
        <dbReference type="Pfam" id="PF11265"/>
    </source>
</evidence>
<comment type="caution">
    <text evidence="12">The sequence shown here is derived from an EMBL/GenBank/DDBJ whole genome shotgun (WGS) entry which is preliminary data.</text>
</comment>
<evidence type="ECO:0000313" key="12">
    <source>
        <dbReference type="EMBL" id="KAD4983025.1"/>
    </source>
</evidence>
<dbReference type="Proteomes" id="UP000326396">
    <property type="component" value="Linkage Group LG18"/>
</dbReference>